<accession>A0A1Y1X672</accession>
<dbReference type="GO" id="GO:0009097">
    <property type="term" value="P:isoleucine biosynthetic process"/>
    <property type="evidence" value="ECO:0007669"/>
    <property type="project" value="TreeGrafter"/>
</dbReference>
<dbReference type="Proteomes" id="UP000193498">
    <property type="component" value="Unassembled WGS sequence"/>
</dbReference>
<dbReference type="GO" id="GO:0003941">
    <property type="term" value="F:L-serine ammonia-lyase activity"/>
    <property type="evidence" value="ECO:0007669"/>
    <property type="project" value="UniProtKB-EC"/>
</dbReference>
<gene>
    <name evidence="8" type="ORF">K493DRAFT_242439</name>
</gene>
<evidence type="ECO:0000313" key="8">
    <source>
        <dbReference type="EMBL" id="ORX80804.1"/>
    </source>
</evidence>
<dbReference type="PANTHER" id="PTHR48078:SF2">
    <property type="entry name" value="CATABOLIC L-SERINE_THREONINE DEHYDRATASE"/>
    <property type="match status" value="1"/>
</dbReference>
<dbReference type="EMBL" id="MCFE01000727">
    <property type="protein sequence ID" value="ORX80804.1"/>
    <property type="molecule type" value="Genomic_DNA"/>
</dbReference>
<dbReference type="GO" id="GO:0006565">
    <property type="term" value="P:L-serine catabolic process"/>
    <property type="evidence" value="ECO:0007669"/>
    <property type="project" value="TreeGrafter"/>
</dbReference>
<dbReference type="STRING" id="1314790.A0A1Y1X672"/>
<keyword evidence="5" id="KW-0456">Lyase</keyword>
<evidence type="ECO:0000259" key="7">
    <source>
        <dbReference type="Pfam" id="PF00291"/>
    </source>
</evidence>
<sequence>MTKNSQANLYEVTPYIFSRPLTHELGKDVFLKLETFQPSGSFKNRALGYLAQHLIQTAQTPFKGFVTFSGGNAGLALAYTGHALGYPVKVIVPETCALETIERLRAQPGTEVQVFGENVYTAEKAARELALTGEWCYVSPFDHPALWEGNSTLIKEIATQNNFTKPGAIVCSVGGGGLLGGILLGLRSQGWSDVPVLAVETTGAACFHASMLANKPVVIDKIDTIAGTLGSRYIATGVWDLVVNHPGKVTSHVVTDAEALIACKRFLNDHNMLVEPSCGASLAIVYRREQRLLELDGPITVIACGGKAVSVELLDKWSQLLGV</sequence>
<keyword evidence="9" id="KW-1185">Reference proteome</keyword>
<evidence type="ECO:0000256" key="4">
    <source>
        <dbReference type="ARBA" id="ARBA00022898"/>
    </source>
</evidence>
<evidence type="ECO:0000256" key="5">
    <source>
        <dbReference type="ARBA" id="ARBA00023239"/>
    </source>
</evidence>
<dbReference type="GO" id="GO:0004794">
    <property type="term" value="F:threonine deaminase activity"/>
    <property type="evidence" value="ECO:0007669"/>
    <property type="project" value="TreeGrafter"/>
</dbReference>
<feature type="domain" description="Tryptophan synthase beta chain-like PALP" evidence="7">
    <location>
        <begin position="10"/>
        <end position="305"/>
    </location>
</feature>
<dbReference type="OrthoDB" id="7773036at2759"/>
<organism evidence="8 9">
    <name type="scientific">Basidiobolus meristosporus CBS 931.73</name>
    <dbReference type="NCBI Taxonomy" id="1314790"/>
    <lineage>
        <taxon>Eukaryota</taxon>
        <taxon>Fungi</taxon>
        <taxon>Fungi incertae sedis</taxon>
        <taxon>Zoopagomycota</taxon>
        <taxon>Entomophthoromycotina</taxon>
        <taxon>Basidiobolomycetes</taxon>
        <taxon>Basidiobolales</taxon>
        <taxon>Basidiobolaceae</taxon>
        <taxon>Basidiobolus</taxon>
    </lineage>
</organism>
<dbReference type="PANTHER" id="PTHR48078">
    <property type="entry name" value="THREONINE DEHYDRATASE, MITOCHONDRIAL-RELATED"/>
    <property type="match status" value="1"/>
</dbReference>
<dbReference type="GO" id="GO:0006567">
    <property type="term" value="P:L-threonine catabolic process"/>
    <property type="evidence" value="ECO:0007669"/>
    <property type="project" value="TreeGrafter"/>
</dbReference>
<evidence type="ECO:0000256" key="1">
    <source>
        <dbReference type="ARBA" id="ARBA00001933"/>
    </source>
</evidence>
<comment type="catalytic activity">
    <reaction evidence="6">
        <text>L-serine = pyruvate + NH4(+)</text>
        <dbReference type="Rhea" id="RHEA:19169"/>
        <dbReference type="ChEBI" id="CHEBI:15361"/>
        <dbReference type="ChEBI" id="CHEBI:28938"/>
        <dbReference type="ChEBI" id="CHEBI:33384"/>
        <dbReference type="EC" id="4.3.1.17"/>
    </reaction>
</comment>
<evidence type="ECO:0000256" key="2">
    <source>
        <dbReference type="ARBA" id="ARBA00010869"/>
    </source>
</evidence>
<reference evidence="8 9" key="1">
    <citation type="submission" date="2016-07" db="EMBL/GenBank/DDBJ databases">
        <title>Pervasive Adenine N6-methylation of Active Genes in Fungi.</title>
        <authorList>
            <consortium name="DOE Joint Genome Institute"/>
            <person name="Mondo S.J."/>
            <person name="Dannebaum R.O."/>
            <person name="Kuo R.C."/>
            <person name="Labutti K."/>
            <person name="Haridas S."/>
            <person name="Kuo A."/>
            <person name="Salamov A."/>
            <person name="Ahrendt S.R."/>
            <person name="Lipzen A."/>
            <person name="Sullivan W."/>
            <person name="Andreopoulos W.B."/>
            <person name="Clum A."/>
            <person name="Lindquist E."/>
            <person name="Daum C."/>
            <person name="Ramamoorthy G.K."/>
            <person name="Gryganskyi A."/>
            <person name="Culley D."/>
            <person name="Magnuson J.K."/>
            <person name="James T.Y."/>
            <person name="O'Malley M.A."/>
            <person name="Stajich J.E."/>
            <person name="Spatafora J.W."/>
            <person name="Visel A."/>
            <person name="Grigoriev I.V."/>
        </authorList>
    </citation>
    <scope>NUCLEOTIDE SEQUENCE [LARGE SCALE GENOMIC DNA]</scope>
    <source>
        <strain evidence="8 9">CBS 931.73</strain>
    </source>
</reference>
<dbReference type="Pfam" id="PF00291">
    <property type="entry name" value="PALP"/>
    <property type="match status" value="1"/>
</dbReference>
<protein>
    <recommendedName>
        <fullName evidence="3">L-serine ammonia-lyase</fullName>
        <ecNumber evidence="3">4.3.1.17</ecNumber>
    </recommendedName>
</protein>
<evidence type="ECO:0000256" key="3">
    <source>
        <dbReference type="ARBA" id="ARBA00012093"/>
    </source>
</evidence>
<keyword evidence="4" id="KW-0663">Pyridoxal phosphate</keyword>
<comment type="caution">
    <text evidence="8">The sequence shown here is derived from an EMBL/GenBank/DDBJ whole genome shotgun (WGS) entry which is preliminary data.</text>
</comment>
<evidence type="ECO:0000313" key="9">
    <source>
        <dbReference type="Proteomes" id="UP000193498"/>
    </source>
</evidence>
<dbReference type="InterPro" id="IPR050147">
    <property type="entry name" value="Ser/Thr_Dehydratase"/>
</dbReference>
<evidence type="ECO:0000256" key="6">
    <source>
        <dbReference type="ARBA" id="ARBA00049406"/>
    </source>
</evidence>
<proteinExistence type="inferred from homology"/>
<dbReference type="EC" id="4.3.1.17" evidence="3"/>
<comment type="similarity">
    <text evidence="2">Belongs to the serine/threonine dehydratase family.</text>
</comment>
<dbReference type="InterPro" id="IPR001926">
    <property type="entry name" value="TrpB-like_PALP"/>
</dbReference>
<dbReference type="InParanoid" id="A0A1Y1X672"/>
<dbReference type="AlphaFoldDB" id="A0A1Y1X672"/>
<dbReference type="SUPFAM" id="SSF53686">
    <property type="entry name" value="Tryptophan synthase beta subunit-like PLP-dependent enzymes"/>
    <property type="match status" value="1"/>
</dbReference>
<dbReference type="InterPro" id="IPR036052">
    <property type="entry name" value="TrpB-like_PALP_sf"/>
</dbReference>
<name>A0A1Y1X672_9FUNG</name>
<dbReference type="Gene3D" id="3.40.50.1100">
    <property type="match status" value="2"/>
</dbReference>
<comment type="cofactor">
    <cofactor evidence="1">
        <name>pyridoxal 5'-phosphate</name>
        <dbReference type="ChEBI" id="CHEBI:597326"/>
    </cofactor>
</comment>